<evidence type="ECO:0000313" key="1">
    <source>
        <dbReference type="EMBL" id="OLY82387.1"/>
    </source>
</evidence>
<evidence type="ECO:0000313" key="2">
    <source>
        <dbReference type="Proteomes" id="UP000187455"/>
    </source>
</evidence>
<accession>A0A1R0GZU2</accession>
<name>A0A1R0GZU2_9FUNG</name>
<protein>
    <submittedName>
        <fullName evidence="1">Uncharacterized protein</fullName>
    </submittedName>
</protein>
<gene>
    <name evidence="1" type="ORF">AYI68_g3492</name>
</gene>
<dbReference type="Proteomes" id="UP000187455">
    <property type="component" value="Unassembled WGS sequence"/>
</dbReference>
<keyword evidence="2" id="KW-1185">Reference proteome</keyword>
<dbReference type="AlphaFoldDB" id="A0A1R0GZU2"/>
<sequence>MGFRLVGSESSTKPTNMELTHLLASKESSPHITMSNCLLPEQELSVKICQVYGVHVNNVDISKTGNYQVLKHFAPKTTSSDNQDT</sequence>
<reference evidence="1 2" key="1">
    <citation type="journal article" date="2016" name="Mol. Biol. Evol.">
        <title>Genome-Wide Survey of Gut Fungi (Harpellales) Reveals the First Horizontally Transferred Ubiquitin Gene from a Mosquito Host.</title>
        <authorList>
            <person name="Wang Y."/>
            <person name="White M.M."/>
            <person name="Kvist S."/>
            <person name="Moncalvo J.M."/>
        </authorList>
    </citation>
    <scope>NUCLEOTIDE SEQUENCE [LARGE SCALE GENOMIC DNA]</scope>
    <source>
        <strain evidence="1 2">ALG-7-W6</strain>
    </source>
</reference>
<dbReference type="EMBL" id="LSSL01001583">
    <property type="protein sequence ID" value="OLY82387.1"/>
    <property type="molecule type" value="Genomic_DNA"/>
</dbReference>
<proteinExistence type="predicted"/>
<organism evidence="1 2">
    <name type="scientific">Smittium mucronatum</name>
    <dbReference type="NCBI Taxonomy" id="133383"/>
    <lineage>
        <taxon>Eukaryota</taxon>
        <taxon>Fungi</taxon>
        <taxon>Fungi incertae sedis</taxon>
        <taxon>Zoopagomycota</taxon>
        <taxon>Kickxellomycotina</taxon>
        <taxon>Harpellomycetes</taxon>
        <taxon>Harpellales</taxon>
        <taxon>Legeriomycetaceae</taxon>
        <taxon>Smittium</taxon>
    </lineage>
</organism>
<comment type="caution">
    <text evidence="1">The sequence shown here is derived from an EMBL/GenBank/DDBJ whole genome shotgun (WGS) entry which is preliminary data.</text>
</comment>